<proteinExistence type="predicted"/>
<dbReference type="RefSeq" id="WP_275093236.1">
    <property type="nucleotide sequence ID" value="NZ_CP118606.1"/>
</dbReference>
<evidence type="ECO:0000313" key="3">
    <source>
        <dbReference type="Proteomes" id="UP001214756"/>
    </source>
</evidence>
<organism evidence="2 3">
    <name type="scientific">Microbacterium maritypicum</name>
    <name type="common">Microbacterium liquefaciens</name>
    <dbReference type="NCBI Taxonomy" id="33918"/>
    <lineage>
        <taxon>Bacteria</taxon>
        <taxon>Bacillati</taxon>
        <taxon>Actinomycetota</taxon>
        <taxon>Actinomycetes</taxon>
        <taxon>Micrococcales</taxon>
        <taxon>Microbacteriaceae</taxon>
        <taxon>Microbacterium</taxon>
    </lineage>
</organism>
<accession>A0AAJ5VB87</accession>
<feature type="transmembrane region" description="Helical" evidence="1">
    <location>
        <begin position="28"/>
        <end position="49"/>
    </location>
</feature>
<reference evidence="2" key="1">
    <citation type="submission" date="2023-02" db="EMBL/GenBank/DDBJ databases">
        <title>Genome sequence of Microbacterium liquefaciens B1075.</title>
        <authorList>
            <person name="Cao J."/>
            <person name="Li X."/>
        </authorList>
    </citation>
    <scope>NUCLEOTIDE SEQUENCE</scope>
    <source>
        <strain evidence="2">B1075</strain>
    </source>
</reference>
<evidence type="ECO:0000313" key="2">
    <source>
        <dbReference type="EMBL" id="WEF21064.1"/>
    </source>
</evidence>
<dbReference type="EMBL" id="CP118606">
    <property type="protein sequence ID" value="WEF21064.1"/>
    <property type="molecule type" value="Genomic_DNA"/>
</dbReference>
<dbReference type="Proteomes" id="UP001214756">
    <property type="component" value="Chromosome"/>
</dbReference>
<dbReference type="AlphaFoldDB" id="A0AAJ5VB87"/>
<gene>
    <name evidence="2" type="ORF">PWF71_17515</name>
</gene>
<keyword evidence="1" id="KW-1133">Transmembrane helix</keyword>
<keyword evidence="1" id="KW-0812">Transmembrane</keyword>
<sequence>MSAQRASFDDYLEAISADQMRQLHDRKVGLLITGSLILGMMAAGGPAYAASSGSDELDLPPLTATSSEDVPDEYLVYPDGTPLPADALVMKDAEMNALGSDTDISTPDSTPGATARATVAGNCHFAVGFPTAGLARSQLFLVVGERQQRRSSGQSSSCTMGGFGLL</sequence>
<name>A0AAJ5VB87_MICMQ</name>
<evidence type="ECO:0000256" key="1">
    <source>
        <dbReference type="SAM" id="Phobius"/>
    </source>
</evidence>
<keyword evidence="1" id="KW-0472">Membrane</keyword>
<protein>
    <submittedName>
        <fullName evidence="2">Uncharacterized protein</fullName>
    </submittedName>
</protein>